<dbReference type="CDD" id="cd07245">
    <property type="entry name" value="VOC_like"/>
    <property type="match status" value="1"/>
</dbReference>
<dbReference type="PANTHER" id="PTHR47802">
    <property type="entry name" value="GLYOXALASE FAMILY PROTEIN, EXPRESSED"/>
    <property type="match status" value="1"/>
</dbReference>
<dbReference type="EMBL" id="JANAVB010005597">
    <property type="protein sequence ID" value="KAJ6847108.1"/>
    <property type="molecule type" value="Genomic_DNA"/>
</dbReference>
<name>A0AAX6I203_IRIPA</name>
<evidence type="ECO:0000313" key="3">
    <source>
        <dbReference type="Proteomes" id="UP001140949"/>
    </source>
</evidence>
<organism evidence="2 3">
    <name type="scientific">Iris pallida</name>
    <name type="common">Sweet iris</name>
    <dbReference type="NCBI Taxonomy" id="29817"/>
    <lineage>
        <taxon>Eukaryota</taxon>
        <taxon>Viridiplantae</taxon>
        <taxon>Streptophyta</taxon>
        <taxon>Embryophyta</taxon>
        <taxon>Tracheophyta</taxon>
        <taxon>Spermatophyta</taxon>
        <taxon>Magnoliopsida</taxon>
        <taxon>Liliopsida</taxon>
        <taxon>Asparagales</taxon>
        <taxon>Iridaceae</taxon>
        <taxon>Iridoideae</taxon>
        <taxon>Irideae</taxon>
        <taxon>Iris</taxon>
    </lineage>
</organism>
<comment type="caution">
    <text evidence="2">The sequence shown here is derived from an EMBL/GenBank/DDBJ whole genome shotgun (WGS) entry which is preliminary data.</text>
</comment>
<sequence length="142" mass="15967">MAVAAAQGARLHHISRETTDLNRLGTFYQEILGFERIESPKFPDFEVVWLKLDPIYLHLIERNPQSKLPEGPFSAPEGCDGVDPKAISRGHHLCFGVSNFDSFVQKLKEKGVRTFEKTQQDGKTKQVFFFDPDGNGLEVASC</sequence>
<dbReference type="Gene3D" id="3.10.180.10">
    <property type="entry name" value="2,3-Dihydroxybiphenyl 1,2-Dioxygenase, domain 1"/>
    <property type="match status" value="1"/>
</dbReference>
<dbReference type="InterPro" id="IPR029068">
    <property type="entry name" value="Glyas_Bleomycin-R_OHBP_Dase"/>
</dbReference>
<feature type="domain" description="VOC" evidence="1">
    <location>
        <begin position="10"/>
        <end position="142"/>
    </location>
</feature>
<keyword evidence="3" id="KW-1185">Reference proteome</keyword>
<dbReference type="Pfam" id="PF00903">
    <property type="entry name" value="Glyoxalase"/>
    <property type="match status" value="1"/>
</dbReference>
<proteinExistence type="predicted"/>
<reference evidence="2" key="1">
    <citation type="journal article" date="2023" name="GigaByte">
        <title>Genome assembly of the bearded iris, Iris pallida Lam.</title>
        <authorList>
            <person name="Bruccoleri R.E."/>
            <person name="Oakeley E.J."/>
            <person name="Faust A.M.E."/>
            <person name="Altorfer M."/>
            <person name="Dessus-Babus S."/>
            <person name="Burckhardt D."/>
            <person name="Oertli M."/>
            <person name="Naumann U."/>
            <person name="Petersen F."/>
            <person name="Wong J."/>
        </authorList>
    </citation>
    <scope>NUCLEOTIDE SEQUENCE</scope>
    <source>
        <strain evidence="2">GSM-AAB239-AS_SAM_17_03QT</strain>
    </source>
</reference>
<gene>
    <name evidence="2" type="ORF">M6B38_284875</name>
</gene>
<dbReference type="InterPro" id="IPR037523">
    <property type="entry name" value="VOC_core"/>
</dbReference>
<accession>A0AAX6I203</accession>
<evidence type="ECO:0000259" key="1">
    <source>
        <dbReference type="PROSITE" id="PS51819"/>
    </source>
</evidence>
<protein>
    <recommendedName>
        <fullName evidence="1">VOC domain-containing protein</fullName>
    </recommendedName>
</protein>
<dbReference type="PROSITE" id="PS51819">
    <property type="entry name" value="VOC"/>
    <property type="match status" value="1"/>
</dbReference>
<evidence type="ECO:0000313" key="2">
    <source>
        <dbReference type="EMBL" id="KAJ6847108.1"/>
    </source>
</evidence>
<dbReference type="InterPro" id="IPR004360">
    <property type="entry name" value="Glyas_Fos-R_dOase_dom"/>
</dbReference>
<dbReference type="Proteomes" id="UP001140949">
    <property type="component" value="Unassembled WGS sequence"/>
</dbReference>
<dbReference type="AlphaFoldDB" id="A0AAX6I203"/>
<dbReference type="SUPFAM" id="SSF54593">
    <property type="entry name" value="Glyoxalase/Bleomycin resistance protein/Dihydroxybiphenyl dioxygenase"/>
    <property type="match status" value="1"/>
</dbReference>
<reference evidence="2" key="2">
    <citation type="submission" date="2023-04" db="EMBL/GenBank/DDBJ databases">
        <authorList>
            <person name="Bruccoleri R.E."/>
            <person name="Oakeley E.J."/>
            <person name="Faust A.-M."/>
            <person name="Dessus-Babus S."/>
            <person name="Altorfer M."/>
            <person name="Burckhardt D."/>
            <person name="Oertli M."/>
            <person name="Naumann U."/>
            <person name="Petersen F."/>
            <person name="Wong J."/>
        </authorList>
    </citation>
    <scope>NUCLEOTIDE SEQUENCE</scope>
    <source>
        <strain evidence="2">GSM-AAB239-AS_SAM_17_03QT</strain>
        <tissue evidence="2">Leaf</tissue>
    </source>
</reference>
<dbReference type="PANTHER" id="PTHR47802:SF1">
    <property type="entry name" value="GLYOXALASE FAMILY PROTEIN, EXPRESSED"/>
    <property type="match status" value="1"/>
</dbReference>